<dbReference type="Pfam" id="PF20736">
    <property type="entry name" value="Glyco_hydro127M"/>
    <property type="match status" value="1"/>
</dbReference>
<dbReference type="Pfam" id="PF07944">
    <property type="entry name" value="Beta-AFase-like_GH127_cat"/>
    <property type="match status" value="1"/>
</dbReference>
<sequence>MEKLELSPLKNTQLDDPFWNKYTHLVTSQIIPYQWEALNDRISDAEPSHCISNFKVAAGLKEGTFEGAVFQDTDVAKWLEAVAYSLSYQPDKELEETADEVIDLIGKAQQPDGYINTYFTVLAPEHRWKNLREGHELYTAGHLLEAAVAYYKVTGKDKFLGIMRKFADLICEVFHTEEYKQAVPGHQEIEIAMIKLAEVTGEQKYMDMAKGFIDRRGTEPNYLVSEHKNPLWIDIFKDRNAFWPKYSQCHKPVRKQNTAEGHSVRATYMYSAMADLAAAYDDKELLDACERLWNNIVERRMYITGGIGSSGAYERFTTDYDLPNDSNYCESCASIGLALFSRRMSQVTRNGKYIDTMERALYNTVLAGIAMDGKSFFYVNPLEVWPDNCLDRTSMEHVKPVRQKWFGVACCPPNIARTLASLGEYVYFQKDGDLWVNMFVSGKTALTSGEGTLTVTQSTRFPFEGKVNLHVTSDRSCESTIAFHVPAYALNYKIEINSKEVSPEFKDGYAYLKGCFKDSDIQITFDIPARFTYANPNVRADAGKVAIEKGPLVYCLEEEDNGDKLANIYINTAAPLQEQYDSALLGGTCTISAKGKRISSMNEDGQGLYLQTPPAFEETSLKFVPYCYWNNRRAGEMSVWIKYYNQ</sequence>
<dbReference type="STRING" id="1469948.GCA_000732725_03542"/>
<dbReference type="InterPro" id="IPR012878">
    <property type="entry name" value="Beta-AFase-like_GH127_cat"/>
</dbReference>
<dbReference type="InterPro" id="IPR008928">
    <property type="entry name" value="6-hairpin_glycosidase_sf"/>
</dbReference>
<dbReference type="EMBL" id="SLUO01000018">
    <property type="protein sequence ID" value="TCL54784.1"/>
    <property type="molecule type" value="Genomic_DNA"/>
</dbReference>
<evidence type="ECO:0000259" key="3">
    <source>
        <dbReference type="Pfam" id="PF20737"/>
    </source>
</evidence>
<feature type="domain" description="Non-reducing end beta-L-arabinofuranosidase-like GH127 C-terminal" evidence="3">
    <location>
        <begin position="530"/>
        <end position="642"/>
    </location>
</feature>
<dbReference type="InterPro" id="IPR012341">
    <property type="entry name" value="6hp_glycosidase-like_sf"/>
</dbReference>
<dbReference type="InterPro" id="IPR049046">
    <property type="entry name" value="Beta-AFase-like_GH127_middle"/>
</dbReference>
<protein>
    <recommendedName>
        <fullName evidence="6">Glycoside hydrolase family 127 protein</fullName>
    </recommendedName>
</protein>
<keyword evidence="5" id="KW-1185">Reference proteome</keyword>
<name>A0A4R1QV10_9FIRM</name>
<proteinExistence type="predicted"/>
<evidence type="ECO:0008006" key="6">
    <source>
        <dbReference type="Google" id="ProtNLM"/>
    </source>
</evidence>
<accession>A0A4R1QV10</accession>
<comment type="caution">
    <text evidence="4">The sequence shown here is derived from an EMBL/GenBank/DDBJ whole genome shotgun (WGS) entry which is preliminary data.</text>
</comment>
<dbReference type="Pfam" id="PF20737">
    <property type="entry name" value="Glyco_hydro127C"/>
    <property type="match status" value="1"/>
</dbReference>
<dbReference type="Gene3D" id="1.50.10.10">
    <property type="match status" value="1"/>
</dbReference>
<feature type="domain" description="Non-reducing end beta-L-arabinofuranosidase-like GH127 catalytic" evidence="1">
    <location>
        <begin position="13"/>
        <end position="424"/>
    </location>
</feature>
<dbReference type="GO" id="GO:0005975">
    <property type="term" value="P:carbohydrate metabolic process"/>
    <property type="evidence" value="ECO:0007669"/>
    <property type="project" value="InterPro"/>
</dbReference>
<evidence type="ECO:0000259" key="1">
    <source>
        <dbReference type="Pfam" id="PF07944"/>
    </source>
</evidence>
<reference evidence="4 5" key="1">
    <citation type="submission" date="2019-03" db="EMBL/GenBank/DDBJ databases">
        <title>Genomic Encyclopedia of Type Strains, Phase IV (KMG-IV): sequencing the most valuable type-strain genomes for metagenomic binning, comparative biology and taxonomic classification.</title>
        <authorList>
            <person name="Goeker M."/>
        </authorList>
    </citation>
    <scope>NUCLEOTIDE SEQUENCE [LARGE SCALE GENOMIC DNA]</scope>
    <source>
        <strain evidence="4 5">DSM 100556</strain>
    </source>
</reference>
<dbReference type="InterPro" id="IPR049174">
    <property type="entry name" value="Beta-AFase-like"/>
</dbReference>
<dbReference type="OrthoDB" id="9757939at2"/>
<evidence type="ECO:0000313" key="4">
    <source>
        <dbReference type="EMBL" id="TCL54784.1"/>
    </source>
</evidence>
<organism evidence="4 5">
    <name type="scientific">Kineothrix alysoides</name>
    <dbReference type="NCBI Taxonomy" id="1469948"/>
    <lineage>
        <taxon>Bacteria</taxon>
        <taxon>Bacillati</taxon>
        <taxon>Bacillota</taxon>
        <taxon>Clostridia</taxon>
        <taxon>Lachnospirales</taxon>
        <taxon>Lachnospiraceae</taxon>
        <taxon>Kineothrix</taxon>
    </lineage>
</organism>
<evidence type="ECO:0000259" key="2">
    <source>
        <dbReference type="Pfam" id="PF20736"/>
    </source>
</evidence>
<dbReference type="SUPFAM" id="SSF48208">
    <property type="entry name" value="Six-hairpin glycosidases"/>
    <property type="match status" value="1"/>
</dbReference>
<dbReference type="PANTHER" id="PTHR43465">
    <property type="entry name" value="DUF1680 DOMAIN PROTEIN (AFU_ORTHOLOGUE AFUA_1G08910)"/>
    <property type="match status" value="1"/>
</dbReference>
<dbReference type="Proteomes" id="UP000295718">
    <property type="component" value="Unassembled WGS sequence"/>
</dbReference>
<gene>
    <name evidence="4" type="ORF">EDD76_11825</name>
</gene>
<dbReference type="RefSeq" id="WP_031392164.1">
    <property type="nucleotide sequence ID" value="NZ_JPNB01000002.1"/>
</dbReference>
<dbReference type="InterPro" id="IPR049049">
    <property type="entry name" value="Beta-AFase-like_GH127_C"/>
</dbReference>
<dbReference type="AlphaFoldDB" id="A0A4R1QV10"/>
<feature type="domain" description="Non-reducing end beta-L-arabinofuranosidase-like GH127 middle" evidence="2">
    <location>
        <begin position="434"/>
        <end position="527"/>
    </location>
</feature>
<evidence type="ECO:0000313" key="5">
    <source>
        <dbReference type="Proteomes" id="UP000295718"/>
    </source>
</evidence>
<dbReference type="PANTHER" id="PTHR43465:SF2">
    <property type="entry name" value="DUF1680 DOMAIN PROTEIN (AFU_ORTHOLOGUE AFUA_1G08910)"/>
    <property type="match status" value="1"/>
</dbReference>